<feature type="region of interest" description="Disordered" evidence="1">
    <location>
        <begin position="250"/>
        <end position="285"/>
    </location>
</feature>
<feature type="compositionally biased region" description="Basic and acidic residues" evidence="1">
    <location>
        <begin position="131"/>
        <end position="141"/>
    </location>
</feature>
<dbReference type="EMBL" id="JANVAD010000001">
    <property type="protein sequence ID" value="MCS6521363.1"/>
    <property type="molecule type" value="Genomic_DNA"/>
</dbReference>
<feature type="compositionally biased region" description="Basic and acidic residues" evidence="1">
    <location>
        <begin position="250"/>
        <end position="260"/>
    </location>
</feature>
<evidence type="ECO:0000256" key="1">
    <source>
        <dbReference type="SAM" id="MobiDB-lite"/>
    </source>
</evidence>
<organism evidence="2 3">
    <name type="scientific">Curtobacterium citreum</name>
    <dbReference type="NCBI Taxonomy" id="2036"/>
    <lineage>
        <taxon>Bacteria</taxon>
        <taxon>Bacillati</taxon>
        <taxon>Actinomycetota</taxon>
        <taxon>Actinomycetes</taxon>
        <taxon>Micrococcales</taxon>
        <taxon>Microbacteriaceae</taxon>
        <taxon>Curtobacterium</taxon>
    </lineage>
</organism>
<protein>
    <recommendedName>
        <fullName evidence="4">Replication protein</fullName>
    </recommendedName>
</protein>
<comment type="caution">
    <text evidence="2">The sequence shown here is derived from an EMBL/GenBank/DDBJ whole genome shotgun (WGS) entry which is preliminary data.</text>
</comment>
<reference evidence="2 3" key="1">
    <citation type="submission" date="2022-08" db="EMBL/GenBank/DDBJ databases">
        <title>Taxonomy of Curtobacterium flaccumfaciens.</title>
        <authorList>
            <person name="Osdaghi E."/>
            <person name="Taghavi S.M."/>
            <person name="Hamidizade M."/>
            <person name="Abachi H."/>
            <person name="Fazliarab A."/>
            <person name="Baeyen S."/>
            <person name="Portier P."/>
            <person name="Van Vaerenbergh J."/>
            <person name="Jacques M.-A."/>
        </authorList>
    </citation>
    <scope>NUCLEOTIDE SEQUENCE [LARGE SCALE GENOMIC DNA]</scope>
    <source>
        <strain evidence="2 3">LMG8786T</strain>
    </source>
</reference>
<evidence type="ECO:0000313" key="3">
    <source>
        <dbReference type="Proteomes" id="UP001652264"/>
    </source>
</evidence>
<dbReference type="RefSeq" id="WP_141861768.1">
    <property type="nucleotide sequence ID" value="NZ_BMNV01000004.1"/>
</dbReference>
<dbReference type="GeneID" id="95324279"/>
<proteinExistence type="predicted"/>
<keyword evidence="3" id="KW-1185">Reference proteome</keyword>
<sequence length="285" mass="32222">MVPLEHAIARDFIPLRGALVAELGAAPAILWQLIWFRTGPDSPASYEQNGHRWWRANREELSKHSGLTVDQVKRIVSKLEADGALESARHQAGGVTDHTKSYRCLTDEIARPIGANPPNLDWGKSAQSSYKNHEEEKTPSSLVQERDDVRALCTQLADLIEENGSPRPTVGAGWRDAARLLLDRDHRPLDEAMQVLEWSQRDDFWRSNILSMPTFRKQYDKLRLRMGRNPGQSRGQQRQEEAMALIERAARRDQEYEAAGHRGTPQLDAGPRWTAPDGHLGRGMD</sequence>
<evidence type="ECO:0000313" key="2">
    <source>
        <dbReference type="EMBL" id="MCS6521363.1"/>
    </source>
</evidence>
<accession>A0ABT2HDV2</accession>
<feature type="region of interest" description="Disordered" evidence="1">
    <location>
        <begin position="115"/>
        <end position="141"/>
    </location>
</feature>
<evidence type="ECO:0008006" key="4">
    <source>
        <dbReference type="Google" id="ProtNLM"/>
    </source>
</evidence>
<gene>
    <name evidence="2" type="ORF">NYQ28_02140</name>
</gene>
<name>A0ABT2HDV2_9MICO</name>
<dbReference type="Proteomes" id="UP001652264">
    <property type="component" value="Unassembled WGS sequence"/>
</dbReference>